<gene>
    <name evidence="3" type="ORF">HGQ98_29455</name>
</gene>
<feature type="region of interest" description="Disordered" evidence="2">
    <location>
        <begin position="1"/>
        <end position="21"/>
    </location>
</feature>
<evidence type="ECO:0000313" key="3">
    <source>
        <dbReference type="EMBL" id="NMU93512.1"/>
    </source>
</evidence>
<evidence type="ECO:0000256" key="2">
    <source>
        <dbReference type="SAM" id="MobiDB-lite"/>
    </source>
</evidence>
<comment type="caution">
    <text evidence="3">The sequence shown here is derived from an EMBL/GenBank/DDBJ whole genome shotgun (WGS) entry which is preliminary data.</text>
</comment>
<dbReference type="Proteomes" id="UP000542405">
    <property type="component" value="Unassembled WGS sequence"/>
</dbReference>
<sequence>PRAGEAGGAWGARGARGRAMPGGPSVAWAGVADGLVPLGVGVWGPAGTPARVRGTLHDAGAQALQAPEGAAGGRELGVETAPGSRADLGRFVTTETAKWKQVIETNHIKAE</sequence>
<dbReference type="AlphaFoldDB" id="A0A848NR72"/>
<proteinExistence type="inferred from homology"/>
<dbReference type="InterPro" id="IPR005064">
    <property type="entry name" value="BUG"/>
</dbReference>
<dbReference type="RefSeq" id="WP_249292875.1">
    <property type="nucleotide sequence ID" value="NZ_JABBZE010000688.1"/>
</dbReference>
<comment type="similarity">
    <text evidence="1">Belongs to the UPF0065 (bug) family.</text>
</comment>
<dbReference type="Gene3D" id="3.40.190.150">
    <property type="entry name" value="Bordetella uptake gene, domain 1"/>
    <property type="match status" value="1"/>
</dbReference>
<feature type="compositionally biased region" description="Gly residues" evidence="2">
    <location>
        <begin position="1"/>
        <end position="11"/>
    </location>
</feature>
<feature type="non-terminal residue" evidence="3">
    <location>
        <position position="1"/>
    </location>
</feature>
<dbReference type="EMBL" id="JABBZE010000688">
    <property type="protein sequence ID" value="NMU93512.1"/>
    <property type="molecule type" value="Genomic_DNA"/>
</dbReference>
<name>A0A848NR72_9BURK</name>
<organism evidence="3 4">
    <name type="scientific">Achromobacter ruhlandii</name>
    <dbReference type="NCBI Taxonomy" id="72557"/>
    <lineage>
        <taxon>Bacteria</taxon>
        <taxon>Pseudomonadati</taxon>
        <taxon>Pseudomonadota</taxon>
        <taxon>Betaproteobacteria</taxon>
        <taxon>Burkholderiales</taxon>
        <taxon>Alcaligenaceae</taxon>
        <taxon>Achromobacter</taxon>
    </lineage>
</organism>
<dbReference type="InterPro" id="IPR042100">
    <property type="entry name" value="Bug_dom1"/>
</dbReference>
<evidence type="ECO:0000313" key="4">
    <source>
        <dbReference type="Proteomes" id="UP000542405"/>
    </source>
</evidence>
<protein>
    <submittedName>
        <fullName evidence="3">Tripartite tricarboxylate transporter substrate binding protein</fullName>
    </submittedName>
</protein>
<dbReference type="Pfam" id="PF03401">
    <property type="entry name" value="TctC"/>
    <property type="match status" value="1"/>
</dbReference>
<reference evidence="3 4" key="1">
    <citation type="submission" date="2020-04" db="EMBL/GenBank/DDBJ databases">
        <title>Achromobacter ruhlandii genome sequencing and assembly.</title>
        <authorList>
            <person name="Martins R.C.R."/>
            <person name="Perdigao-Neto L.V."/>
            <person name="Levin A.S.S."/>
            <person name="Costa S.F."/>
        </authorList>
    </citation>
    <scope>NUCLEOTIDE SEQUENCE [LARGE SCALE GENOMIC DNA]</scope>
    <source>
        <strain evidence="3 4">9035ralo</strain>
    </source>
</reference>
<accession>A0A848NR72</accession>
<evidence type="ECO:0000256" key="1">
    <source>
        <dbReference type="ARBA" id="ARBA00006987"/>
    </source>
</evidence>